<evidence type="ECO:0000313" key="2">
    <source>
        <dbReference type="EMBL" id="KKQ18584.1"/>
    </source>
</evidence>
<organism evidence="2 3">
    <name type="scientific">Berkelbacteria bacterium GW2011_GWA1_36_9</name>
    <dbReference type="NCBI Taxonomy" id="1618331"/>
    <lineage>
        <taxon>Bacteria</taxon>
        <taxon>Candidatus Berkelbacteria</taxon>
    </lineage>
</organism>
<dbReference type="SUPFAM" id="SSF56300">
    <property type="entry name" value="Metallo-dependent phosphatases"/>
    <property type="match status" value="1"/>
</dbReference>
<sequence>MWREFSLKMDFYSKWFFDKVYKNMKLGFISDIHEDIKRLKQALSILKSFKCDKIICLGDIVGYSIPYYDFLSSRNSPEVIELLRKKCDIAIAGNHDLFAIKKLPKYKAKFKYPKNWYGLNYWQRKSFAKDRIWLYEDNELSALLTKEDKNFIDKLPEFFVGNFGGVRIFLSHYAYPDLVGATKFEPKTIKDVKEHFEFMQKFNCKFGISGHDHKEGIMRFTINKVDSLGFGKVKIDKNIPTWIHIPSIAKGSFVNGVAVFDTESFVIELIPLSQKEVRF</sequence>
<feature type="domain" description="Calcineurin-like phosphoesterase" evidence="1">
    <location>
        <begin position="24"/>
        <end position="214"/>
    </location>
</feature>
<dbReference type="Pfam" id="PF00149">
    <property type="entry name" value="Metallophos"/>
    <property type="match status" value="1"/>
</dbReference>
<accession>A0A0G0I2V0</accession>
<dbReference type="InterPro" id="IPR029052">
    <property type="entry name" value="Metallo-depent_PP-like"/>
</dbReference>
<name>A0A0G0I2V0_9BACT</name>
<proteinExistence type="predicted"/>
<dbReference type="EMBL" id="LBSM01000003">
    <property type="protein sequence ID" value="KKQ18584.1"/>
    <property type="molecule type" value="Genomic_DNA"/>
</dbReference>
<dbReference type="InterPro" id="IPR004843">
    <property type="entry name" value="Calcineurin-like_PHP"/>
</dbReference>
<comment type="caution">
    <text evidence="2">The sequence shown here is derived from an EMBL/GenBank/DDBJ whole genome shotgun (WGS) entry which is preliminary data.</text>
</comment>
<evidence type="ECO:0000259" key="1">
    <source>
        <dbReference type="Pfam" id="PF00149"/>
    </source>
</evidence>
<gene>
    <name evidence="2" type="ORF">US31_C0003G0013</name>
</gene>
<dbReference type="Proteomes" id="UP000034508">
    <property type="component" value="Unassembled WGS sequence"/>
</dbReference>
<protein>
    <submittedName>
        <fullName evidence="2">Metallophosphoesterase, PP2A family</fullName>
    </submittedName>
</protein>
<dbReference type="AlphaFoldDB" id="A0A0G0I2V0"/>
<reference evidence="2 3" key="1">
    <citation type="journal article" date="2015" name="Nature">
        <title>rRNA introns, odd ribosomes, and small enigmatic genomes across a large radiation of phyla.</title>
        <authorList>
            <person name="Brown C.T."/>
            <person name="Hug L.A."/>
            <person name="Thomas B.C."/>
            <person name="Sharon I."/>
            <person name="Castelle C.J."/>
            <person name="Singh A."/>
            <person name="Wilkins M.J."/>
            <person name="Williams K.H."/>
            <person name="Banfield J.F."/>
        </authorList>
    </citation>
    <scope>NUCLEOTIDE SEQUENCE [LARGE SCALE GENOMIC DNA]</scope>
</reference>
<dbReference type="GO" id="GO:0016787">
    <property type="term" value="F:hydrolase activity"/>
    <property type="evidence" value="ECO:0007669"/>
    <property type="project" value="InterPro"/>
</dbReference>
<dbReference type="Gene3D" id="3.60.21.10">
    <property type="match status" value="1"/>
</dbReference>
<evidence type="ECO:0000313" key="3">
    <source>
        <dbReference type="Proteomes" id="UP000034508"/>
    </source>
</evidence>